<sequence length="68" mass="7492">MGKIVIYGKDGWPYTQEAREALGPDAEYHDVIKDGLRLTEMLTWSGGTRKVPVIIRDGEASIGWEGGT</sequence>
<protein>
    <recommendedName>
        <fullName evidence="2">Glutaredoxin domain-containing protein</fullName>
    </recommendedName>
</protein>
<proteinExistence type="predicted"/>
<evidence type="ECO:0008006" key="2">
    <source>
        <dbReference type="Google" id="ProtNLM"/>
    </source>
</evidence>
<name>A0A0F9IS11_9ZZZZ</name>
<dbReference type="InterPro" id="IPR036249">
    <property type="entry name" value="Thioredoxin-like_sf"/>
</dbReference>
<comment type="caution">
    <text evidence="1">The sequence shown here is derived from an EMBL/GenBank/DDBJ whole genome shotgun (WGS) entry which is preliminary data.</text>
</comment>
<dbReference type="Gene3D" id="3.40.30.10">
    <property type="entry name" value="Glutaredoxin"/>
    <property type="match status" value="1"/>
</dbReference>
<gene>
    <name evidence="1" type="ORF">LCGC14_1909760</name>
</gene>
<dbReference type="SUPFAM" id="SSF52833">
    <property type="entry name" value="Thioredoxin-like"/>
    <property type="match status" value="1"/>
</dbReference>
<dbReference type="EMBL" id="LAZR01020152">
    <property type="protein sequence ID" value="KKL89927.1"/>
    <property type="molecule type" value="Genomic_DNA"/>
</dbReference>
<accession>A0A0F9IS11</accession>
<dbReference type="AlphaFoldDB" id="A0A0F9IS11"/>
<reference evidence="1" key="1">
    <citation type="journal article" date="2015" name="Nature">
        <title>Complex archaea that bridge the gap between prokaryotes and eukaryotes.</title>
        <authorList>
            <person name="Spang A."/>
            <person name="Saw J.H."/>
            <person name="Jorgensen S.L."/>
            <person name="Zaremba-Niedzwiedzka K."/>
            <person name="Martijn J."/>
            <person name="Lind A.E."/>
            <person name="van Eijk R."/>
            <person name="Schleper C."/>
            <person name="Guy L."/>
            <person name="Ettema T.J."/>
        </authorList>
    </citation>
    <scope>NUCLEOTIDE SEQUENCE</scope>
</reference>
<evidence type="ECO:0000313" key="1">
    <source>
        <dbReference type="EMBL" id="KKL89927.1"/>
    </source>
</evidence>
<organism evidence="1">
    <name type="scientific">marine sediment metagenome</name>
    <dbReference type="NCBI Taxonomy" id="412755"/>
    <lineage>
        <taxon>unclassified sequences</taxon>
        <taxon>metagenomes</taxon>
        <taxon>ecological metagenomes</taxon>
    </lineage>
</organism>